<dbReference type="EMBL" id="KN823391">
    <property type="protein sequence ID" value="KIO17374.1"/>
    <property type="molecule type" value="Genomic_DNA"/>
</dbReference>
<sequence>MRCFAILSLALVAFAALPIPHLLAVDEIVSASPFLPLAVYAGTEILRRQASTGDSCTNQCDAVQTQVDACGRDFACFCTASIAQGIQTCASCKLEGDPSDAQFLQTFLNPVGSLTLTGSVASSLPTATQSLAASPSKPAAATPTSSPTRSSNGASVVAFRTATALVAAGMTIFFSFL</sequence>
<dbReference type="OrthoDB" id="3266979at2759"/>
<name>A0A0C3Q3V6_9AGAM</name>
<gene>
    <name evidence="3" type="ORF">M407DRAFT_32954</name>
</gene>
<keyword evidence="2" id="KW-0732">Signal</keyword>
<feature type="signal peptide" evidence="2">
    <location>
        <begin position="1"/>
        <end position="24"/>
    </location>
</feature>
<protein>
    <recommendedName>
        <fullName evidence="5">Extracellular membrane protein CFEM domain-containing protein</fullName>
    </recommendedName>
</protein>
<dbReference type="AlphaFoldDB" id="A0A0C3Q3V6"/>
<reference evidence="3 4" key="1">
    <citation type="submission" date="2014-04" db="EMBL/GenBank/DDBJ databases">
        <authorList>
            <consortium name="DOE Joint Genome Institute"/>
            <person name="Kuo A."/>
            <person name="Girlanda M."/>
            <person name="Perotto S."/>
            <person name="Kohler A."/>
            <person name="Nagy L.G."/>
            <person name="Floudas D."/>
            <person name="Copeland A."/>
            <person name="Barry K.W."/>
            <person name="Cichocki N."/>
            <person name="Veneault-Fourrey C."/>
            <person name="LaButti K."/>
            <person name="Lindquist E.A."/>
            <person name="Lipzen A."/>
            <person name="Lundell T."/>
            <person name="Morin E."/>
            <person name="Murat C."/>
            <person name="Sun H."/>
            <person name="Tunlid A."/>
            <person name="Henrissat B."/>
            <person name="Grigoriev I.V."/>
            <person name="Hibbett D.S."/>
            <person name="Martin F."/>
            <person name="Nordberg H.P."/>
            <person name="Cantor M.N."/>
            <person name="Hua S.X."/>
        </authorList>
    </citation>
    <scope>NUCLEOTIDE SEQUENCE [LARGE SCALE GENOMIC DNA]</scope>
    <source>
        <strain evidence="3 4">MUT 4182</strain>
    </source>
</reference>
<evidence type="ECO:0000313" key="3">
    <source>
        <dbReference type="EMBL" id="KIO17374.1"/>
    </source>
</evidence>
<feature type="region of interest" description="Disordered" evidence="1">
    <location>
        <begin position="132"/>
        <end position="152"/>
    </location>
</feature>
<keyword evidence="4" id="KW-1185">Reference proteome</keyword>
<evidence type="ECO:0000256" key="2">
    <source>
        <dbReference type="SAM" id="SignalP"/>
    </source>
</evidence>
<reference evidence="4" key="2">
    <citation type="submission" date="2015-01" db="EMBL/GenBank/DDBJ databases">
        <title>Evolutionary Origins and Diversification of the Mycorrhizal Mutualists.</title>
        <authorList>
            <consortium name="DOE Joint Genome Institute"/>
            <consortium name="Mycorrhizal Genomics Consortium"/>
            <person name="Kohler A."/>
            <person name="Kuo A."/>
            <person name="Nagy L.G."/>
            <person name="Floudas D."/>
            <person name="Copeland A."/>
            <person name="Barry K.W."/>
            <person name="Cichocki N."/>
            <person name="Veneault-Fourrey C."/>
            <person name="LaButti K."/>
            <person name="Lindquist E.A."/>
            <person name="Lipzen A."/>
            <person name="Lundell T."/>
            <person name="Morin E."/>
            <person name="Murat C."/>
            <person name="Riley R."/>
            <person name="Ohm R."/>
            <person name="Sun H."/>
            <person name="Tunlid A."/>
            <person name="Henrissat B."/>
            <person name="Grigoriev I.V."/>
            <person name="Hibbett D.S."/>
            <person name="Martin F."/>
        </authorList>
    </citation>
    <scope>NUCLEOTIDE SEQUENCE [LARGE SCALE GENOMIC DNA]</scope>
    <source>
        <strain evidence="4">MUT 4182</strain>
    </source>
</reference>
<feature type="chain" id="PRO_5002180619" description="Extracellular membrane protein CFEM domain-containing protein" evidence="2">
    <location>
        <begin position="25"/>
        <end position="177"/>
    </location>
</feature>
<feature type="compositionally biased region" description="Low complexity" evidence="1">
    <location>
        <begin position="132"/>
        <end position="151"/>
    </location>
</feature>
<organism evidence="3 4">
    <name type="scientific">Tulasnella calospora MUT 4182</name>
    <dbReference type="NCBI Taxonomy" id="1051891"/>
    <lineage>
        <taxon>Eukaryota</taxon>
        <taxon>Fungi</taxon>
        <taxon>Dikarya</taxon>
        <taxon>Basidiomycota</taxon>
        <taxon>Agaricomycotina</taxon>
        <taxon>Agaricomycetes</taxon>
        <taxon>Cantharellales</taxon>
        <taxon>Tulasnellaceae</taxon>
        <taxon>Tulasnella</taxon>
    </lineage>
</organism>
<dbReference type="Proteomes" id="UP000054248">
    <property type="component" value="Unassembled WGS sequence"/>
</dbReference>
<evidence type="ECO:0000256" key="1">
    <source>
        <dbReference type="SAM" id="MobiDB-lite"/>
    </source>
</evidence>
<accession>A0A0C3Q3V6</accession>
<proteinExistence type="predicted"/>
<evidence type="ECO:0008006" key="5">
    <source>
        <dbReference type="Google" id="ProtNLM"/>
    </source>
</evidence>
<dbReference type="HOGENOM" id="CLU_1435424_0_0_1"/>
<evidence type="ECO:0000313" key="4">
    <source>
        <dbReference type="Proteomes" id="UP000054248"/>
    </source>
</evidence>